<feature type="domain" description="KRAB" evidence="1">
    <location>
        <begin position="13"/>
        <end position="54"/>
    </location>
</feature>
<dbReference type="PANTHER" id="PTHR23232">
    <property type="entry name" value="KRAB DOMAIN C2H2 ZINC FINGER"/>
    <property type="match status" value="1"/>
</dbReference>
<dbReference type="SUPFAM" id="SSF109640">
    <property type="entry name" value="KRAB domain (Kruppel-associated box)"/>
    <property type="match status" value="1"/>
</dbReference>
<reference evidence="2" key="1">
    <citation type="submission" date="2025-08" db="UniProtKB">
        <authorList>
            <consortium name="Ensembl"/>
        </authorList>
    </citation>
    <scope>IDENTIFICATION</scope>
</reference>
<evidence type="ECO:0000313" key="2">
    <source>
        <dbReference type="Ensembl" id="ENSCABP00000005480.1"/>
    </source>
</evidence>
<dbReference type="Pfam" id="PF01352">
    <property type="entry name" value="KRAB"/>
    <property type="match status" value="1"/>
</dbReference>
<dbReference type="InterPro" id="IPR050169">
    <property type="entry name" value="Krueppel_C2H2_ZnF"/>
</dbReference>
<organism evidence="2 3">
    <name type="scientific">Chelonoidis abingdonii</name>
    <name type="common">Abingdon island giant tortoise</name>
    <name type="synonym">Testudo abingdonii</name>
    <dbReference type="NCBI Taxonomy" id="106734"/>
    <lineage>
        <taxon>Eukaryota</taxon>
        <taxon>Metazoa</taxon>
        <taxon>Chordata</taxon>
        <taxon>Craniata</taxon>
        <taxon>Vertebrata</taxon>
        <taxon>Euteleostomi</taxon>
        <taxon>Archelosauria</taxon>
        <taxon>Testudinata</taxon>
        <taxon>Testudines</taxon>
        <taxon>Cryptodira</taxon>
        <taxon>Durocryptodira</taxon>
        <taxon>Testudinoidea</taxon>
        <taxon>Testudinidae</taxon>
        <taxon>Chelonoidis</taxon>
    </lineage>
</organism>
<dbReference type="InterPro" id="IPR001909">
    <property type="entry name" value="KRAB"/>
</dbReference>
<evidence type="ECO:0000259" key="1">
    <source>
        <dbReference type="PROSITE" id="PS50805"/>
    </source>
</evidence>
<dbReference type="PROSITE" id="PS50805">
    <property type="entry name" value="KRAB"/>
    <property type="match status" value="1"/>
</dbReference>
<dbReference type="OMA" id="FFMEAGM"/>
<dbReference type="SMART" id="SM00349">
    <property type="entry name" value="KRAB"/>
    <property type="match status" value="1"/>
</dbReference>
<evidence type="ECO:0000313" key="3">
    <source>
        <dbReference type="Proteomes" id="UP000694404"/>
    </source>
</evidence>
<dbReference type="Gene3D" id="6.10.140.140">
    <property type="match status" value="1"/>
</dbReference>
<dbReference type="InterPro" id="IPR036051">
    <property type="entry name" value="KRAB_dom_sf"/>
</dbReference>
<reference evidence="2" key="2">
    <citation type="submission" date="2025-09" db="UniProtKB">
        <authorList>
            <consortium name="Ensembl"/>
        </authorList>
    </citation>
    <scope>IDENTIFICATION</scope>
</reference>
<proteinExistence type="predicted"/>
<dbReference type="Proteomes" id="UP000694404">
    <property type="component" value="Unplaced"/>
</dbReference>
<protein>
    <recommendedName>
        <fullName evidence="1">KRAB domain-containing protein</fullName>
    </recommendedName>
</protein>
<dbReference type="GeneTree" id="ENSGT01140000282695"/>
<dbReference type="AlphaFoldDB" id="A0A8C0GBN0"/>
<keyword evidence="3" id="KW-1185">Reference proteome</keyword>
<dbReference type="GO" id="GO:0006355">
    <property type="term" value="P:regulation of DNA-templated transcription"/>
    <property type="evidence" value="ECO:0007669"/>
    <property type="project" value="InterPro"/>
</dbReference>
<dbReference type="CDD" id="cd07765">
    <property type="entry name" value="KRAB_A-box"/>
    <property type="match status" value="1"/>
</dbReference>
<sequence>MACGQQDSPARPMSFADVSVSFTREEWEILAEWQKELYWDVMRENYEILISLGK</sequence>
<accession>A0A8C0GBN0</accession>
<dbReference type="Ensembl" id="ENSCABT00000005962.1">
    <property type="protein sequence ID" value="ENSCABP00000005480.1"/>
    <property type="gene ID" value="ENSCABG00000004127.1"/>
</dbReference>
<name>A0A8C0GBN0_CHEAB</name>
<dbReference type="PANTHER" id="PTHR23232:SF142">
    <property type="entry name" value="GASTRULA ZINC FINGER PROTEIN XLCGF57.1-LIKE-RELATED"/>
    <property type="match status" value="1"/>
</dbReference>